<proteinExistence type="predicted"/>
<feature type="transmembrane region" description="Helical" evidence="5">
    <location>
        <begin position="141"/>
        <end position="162"/>
    </location>
</feature>
<evidence type="ECO:0000259" key="7">
    <source>
        <dbReference type="PROSITE" id="PS50850"/>
    </source>
</evidence>
<dbReference type="RefSeq" id="WP_163991941.1">
    <property type="nucleotide sequence ID" value="NZ_WUEY01000019.1"/>
</dbReference>
<evidence type="ECO:0000256" key="4">
    <source>
        <dbReference type="ARBA" id="ARBA00023136"/>
    </source>
</evidence>
<dbReference type="CDD" id="cd17321">
    <property type="entry name" value="MFS_MMR_MDR_like"/>
    <property type="match status" value="1"/>
</dbReference>
<evidence type="ECO:0000256" key="6">
    <source>
        <dbReference type="SAM" id="SignalP"/>
    </source>
</evidence>
<feature type="chain" id="PRO_5027061231" evidence="6">
    <location>
        <begin position="38"/>
        <end position="515"/>
    </location>
</feature>
<feature type="transmembrane region" description="Helical" evidence="5">
    <location>
        <begin position="82"/>
        <end position="105"/>
    </location>
</feature>
<dbReference type="PRINTS" id="PR01036">
    <property type="entry name" value="TCRTETB"/>
</dbReference>
<name>A0A6L9UFY8_9HYPH</name>
<feature type="transmembrane region" description="Helical" evidence="5">
    <location>
        <begin position="47"/>
        <end position="70"/>
    </location>
</feature>
<evidence type="ECO:0000256" key="3">
    <source>
        <dbReference type="ARBA" id="ARBA00022989"/>
    </source>
</evidence>
<dbReference type="AlphaFoldDB" id="A0A6L9UFY8"/>
<dbReference type="PANTHER" id="PTHR42718">
    <property type="entry name" value="MAJOR FACILITATOR SUPERFAMILY MULTIDRUG TRANSPORTER MFSC"/>
    <property type="match status" value="1"/>
</dbReference>
<feature type="transmembrane region" description="Helical" evidence="5">
    <location>
        <begin position="409"/>
        <end position="427"/>
    </location>
</feature>
<keyword evidence="3 5" id="KW-1133">Transmembrane helix</keyword>
<feature type="transmembrane region" description="Helical" evidence="5">
    <location>
        <begin position="362"/>
        <end position="388"/>
    </location>
</feature>
<dbReference type="Gene3D" id="1.20.1250.20">
    <property type="entry name" value="MFS general substrate transporter like domains"/>
    <property type="match status" value="1"/>
</dbReference>
<evidence type="ECO:0000313" key="9">
    <source>
        <dbReference type="Proteomes" id="UP000483035"/>
    </source>
</evidence>
<sequence>MTIGSNSPTRQGQLSVLLAVCLAALILPLSFSGAAMATHTIGQELGGTAAAMNWITNSFMLTFGGFLMTAGALSDVFGRKRIFISGVVLFALASLGLSVAPSLGILNGLRAVQGLAAAAALAGGSAALAQEFEGHARTRAFSMIGTTFGVGLAFGPILSGFLIESFGWRSIFLSGTLVGSLSLLIAIPRMTESKNPDAAGFDWFGAATFTAMLSLLTFALIEGPANGWTSAYVLTLLFGAAAALIGFVALENRVRQPLLDLSLFRYARFVGVQVLPIATTYSYVVLLILLPLRFVGIEGYDEIEAGLLMLALSAPMLVVPLLAATLARRIAAGMLAGTGLLIAAAGLFYLSRIEIGADTMALVPPLLLIGIGAGMPWGLMDGLSVTLVPKEQAGMATGIFNTTKVAGEGITLAMVNAILAAFAASALQQAISGKFNGDEIGAAARHLATGDLARAAHLLPGISPETLAATYGTAFDALIYVLIAITLLAAAVVFGLLDNAKPSEEEANPVVSPGE</sequence>
<dbReference type="Gene3D" id="1.20.1720.10">
    <property type="entry name" value="Multidrug resistance protein D"/>
    <property type="match status" value="1"/>
</dbReference>
<feature type="signal peptide" evidence="6">
    <location>
        <begin position="1"/>
        <end position="37"/>
    </location>
</feature>
<evidence type="ECO:0000256" key="1">
    <source>
        <dbReference type="ARBA" id="ARBA00004141"/>
    </source>
</evidence>
<dbReference type="InterPro" id="IPR005829">
    <property type="entry name" value="Sugar_transporter_CS"/>
</dbReference>
<dbReference type="InterPro" id="IPR036259">
    <property type="entry name" value="MFS_trans_sf"/>
</dbReference>
<accession>A0A6L9UFY8</accession>
<dbReference type="Proteomes" id="UP000483035">
    <property type="component" value="Unassembled WGS sequence"/>
</dbReference>
<evidence type="ECO:0000256" key="5">
    <source>
        <dbReference type="SAM" id="Phobius"/>
    </source>
</evidence>
<protein>
    <submittedName>
        <fullName evidence="8">MFS transporter</fullName>
    </submittedName>
</protein>
<dbReference type="PANTHER" id="PTHR42718:SF49">
    <property type="entry name" value="EXPORT PROTEIN"/>
    <property type="match status" value="1"/>
</dbReference>
<organism evidence="8 9">
    <name type="scientific">Rhizobium lusitanum</name>
    <dbReference type="NCBI Taxonomy" id="293958"/>
    <lineage>
        <taxon>Bacteria</taxon>
        <taxon>Pseudomonadati</taxon>
        <taxon>Pseudomonadota</taxon>
        <taxon>Alphaproteobacteria</taxon>
        <taxon>Hyphomicrobiales</taxon>
        <taxon>Rhizobiaceae</taxon>
        <taxon>Rhizobium/Agrobacterium group</taxon>
        <taxon>Rhizobium</taxon>
    </lineage>
</organism>
<dbReference type="PROSITE" id="PS50850">
    <property type="entry name" value="MFS"/>
    <property type="match status" value="1"/>
</dbReference>
<feature type="transmembrane region" description="Helical" evidence="5">
    <location>
        <begin position="199"/>
        <end position="221"/>
    </location>
</feature>
<feature type="domain" description="Major facilitator superfamily (MFS) profile" evidence="7">
    <location>
        <begin position="16"/>
        <end position="501"/>
    </location>
</feature>
<comment type="caution">
    <text evidence="8">The sequence shown here is derived from an EMBL/GenBank/DDBJ whole genome shotgun (WGS) entry which is preliminary data.</text>
</comment>
<keyword evidence="2 5" id="KW-0812">Transmembrane</keyword>
<dbReference type="GO" id="GO:0022857">
    <property type="term" value="F:transmembrane transporter activity"/>
    <property type="evidence" value="ECO:0007669"/>
    <property type="project" value="InterPro"/>
</dbReference>
<keyword evidence="4 5" id="KW-0472">Membrane</keyword>
<dbReference type="InterPro" id="IPR011701">
    <property type="entry name" value="MFS"/>
</dbReference>
<dbReference type="InterPro" id="IPR020846">
    <property type="entry name" value="MFS_dom"/>
</dbReference>
<evidence type="ECO:0000313" key="8">
    <source>
        <dbReference type="EMBL" id="NEI73528.1"/>
    </source>
</evidence>
<evidence type="ECO:0000256" key="2">
    <source>
        <dbReference type="ARBA" id="ARBA00022692"/>
    </source>
</evidence>
<feature type="transmembrane region" description="Helical" evidence="5">
    <location>
        <begin position="270"/>
        <end position="293"/>
    </location>
</feature>
<dbReference type="SUPFAM" id="SSF103473">
    <property type="entry name" value="MFS general substrate transporter"/>
    <property type="match status" value="1"/>
</dbReference>
<dbReference type="GO" id="GO:0016020">
    <property type="term" value="C:membrane"/>
    <property type="evidence" value="ECO:0007669"/>
    <property type="project" value="UniProtKB-SubCell"/>
</dbReference>
<feature type="transmembrane region" description="Helical" evidence="5">
    <location>
        <begin position="227"/>
        <end position="250"/>
    </location>
</feature>
<feature type="transmembrane region" description="Helical" evidence="5">
    <location>
        <begin position="477"/>
        <end position="497"/>
    </location>
</feature>
<keyword evidence="6" id="KW-0732">Signal</keyword>
<dbReference type="Pfam" id="PF07690">
    <property type="entry name" value="MFS_1"/>
    <property type="match status" value="1"/>
</dbReference>
<feature type="transmembrane region" description="Helical" evidence="5">
    <location>
        <begin position="168"/>
        <end position="187"/>
    </location>
</feature>
<reference evidence="8 9" key="1">
    <citation type="submission" date="2019-12" db="EMBL/GenBank/DDBJ databases">
        <title>Rhizobium genotypes associated with high levels of biological nitrogen fixation by grain legumes in a temperate-maritime cropping system.</title>
        <authorList>
            <person name="Maluk M."/>
            <person name="Francesc Ferrando Molina F."/>
            <person name="Lopez Del Egido L."/>
            <person name="Lafos M."/>
            <person name="Langarica-Fuentes A."/>
            <person name="Gebre Yohannes G."/>
            <person name="Young M.W."/>
            <person name="Martin P."/>
            <person name="Gantlett R."/>
            <person name="Kenicer G."/>
            <person name="Hawes C."/>
            <person name="Begg G.S."/>
            <person name="Quilliam R.S."/>
            <person name="Squire G.R."/>
            <person name="Poole P.S."/>
            <person name="Young P.W."/>
            <person name="Iannetta P.M."/>
            <person name="James E.K."/>
        </authorList>
    </citation>
    <scope>NUCLEOTIDE SEQUENCE [LARGE SCALE GENOMIC DNA]</scope>
    <source>
        <strain evidence="8 9">JHI1118</strain>
    </source>
</reference>
<dbReference type="EMBL" id="WUEY01000019">
    <property type="protein sequence ID" value="NEI73528.1"/>
    <property type="molecule type" value="Genomic_DNA"/>
</dbReference>
<feature type="transmembrane region" description="Helical" evidence="5">
    <location>
        <begin position="330"/>
        <end position="350"/>
    </location>
</feature>
<feature type="transmembrane region" description="Helical" evidence="5">
    <location>
        <begin position="305"/>
        <end position="323"/>
    </location>
</feature>
<dbReference type="PROSITE" id="PS00216">
    <property type="entry name" value="SUGAR_TRANSPORT_1"/>
    <property type="match status" value="1"/>
</dbReference>
<comment type="subcellular location">
    <subcellularLocation>
        <location evidence="1">Membrane</location>
        <topology evidence="1">Multi-pass membrane protein</topology>
    </subcellularLocation>
</comment>
<gene>
    <name evidence="8" type="ORF">GR212_28645</name>
</gene>